<accession>A0A422P1H9</accession>
<keyword evidence="3" id="KW-0690">Ribosome biogenesis</keyword>
<feature type="domain" description="Brix" evidence="6">
    <location>
        <begin position="54"/>
        <end position="245"/>
    </location>
</feature>
<comment type="caution">
    <text evidence="7">The sequence shown here is derived from an EMBL/GenBank/DDBJ whole genome shotgun (WGS) entry which is preliminary data.</text>
</comment>
<feature type="region of interest" description="Disordered" evidence="5">
    <location>
        <begin position="271"/>
        <end position="298"/>
    </location>
</feature>
<comment type="similarity">
    <text evidence="2">Belongs to the BRX1 family.</text>
</comment>
<evidence type="ECO:0000256" key="4">
    <source>
        <dbReference type="ARBA" id="ARBA00023242"/>
    </source>
</evidence>
<evidence type="ECO:0000256" key="3">
    <source>
        <dbReference type="ARBA" id="ARBA00022517"/>
    </source>
</evidence>
<gene>
    <name evidence="7" type="ORF">Tco025E_06636</name>
</gene>
<dbReference type="SMART" id="SM00879">
    <property type="entry name" value="Brix"/>
    <property type="match status" value="1"/>
</dbReference>
<protein>
    <submittedName>
        <fullName evidence="7">Ribosome biogenesis protein</fullName>
    </submittedName>
</protein>
<feature type="compositionally biased region" description="Basic and acidic residues" evidence="5">
    <location>
        <begin position="271"/>
        <end position="287"/>
    </location>
</feature>
<name>A0A422P1H9_9TRYP</name>
<keyword evidence="8" id="KW-1185">Reference proteome</keyword>
<evidence type="ECO:0000313" key="7">
    <source>
        <dbReference type="EMBL" id="RNF11568.1"/>
    </source>
</evidence>
<dbReference type="RefSeq" id="XP_029226390.1">
    <property type="nucleotide sequence ID" value="XM_029373511.1"/>
</dbReference>
<dbReference type="GO" id="GO:0006364">
    <property type="term" value="P:rRNA processing"/>
    <property type="evidence" value="ECO:0007669"/>
    <property type="project" value="InterPro"/>
</dbReference>
<dbReference type="Proteomes" id="UP000284403">
    <property type="component" value="Unassembled WGS sequence"/>
</dbReference>
<dbReference type="OrthoDB" id="1638493at2759"/>
<dbReference type="SUPFAM" id="SSF52954">
    <property type="entry name" value="Class II aaRS ABD-related"/>
    <property type="match status" value="1"/>
</dbReference>
<evidence type="ECO:0000256" key="2">
    <source>
        <dbReference type="ARBA" id="ARBA00006369"/>
    </source>
</evidence>
<keyword evidence="4" id="KW-0539">Nucleus</keyword>
<proteinExistence type="inferred from homology"/>
<reference evidence="7 8" key="1">
    <citation type="journal article" date="2018" name="BMC Genomics">
        <title>Genomic comparison of Trypanosoma conorhini and Trypanosoma rangeli to Trypanosoma cruzi strains of high and low virulence.</title>
        <authorList>
            <person name="Bradwell K.R."/>
            <person name="Koparde V.N."/>
            <person name="Matveyev A.V."/>
            <person name="Serrano M.G."/>
            <person name="Alves J.M."/>
            <person name="Parikh H."/>
            <person name="Huang B."/>
            <person name="Lee V."/>
            <person name="Espinosa-Alvarez O."/>
            <person name="Ortiz P.A."/>
            <person name="Costa-Martins A.G."/>
            <person name="Teixeira M.M."/>
            <person name="Buck G.A."/>
        </authorList>
    </citation>
    <scope>NUCLEOTIDE SEQUENCE [LARGE SCALE GENOMIC DNA]</scope>
    <source>
        <strain evidence="7 8">025E</strain>
    </source>
</reference>
<dbReference type="InterPro" id="IPR026532">
    <property type="entry name" value="BRX1"/>
</dbReference>
<evidence type="ECO:0000256" key="5">
    <source>
        <dbReference type="SAM" id="MobiDB-lite"/>
    </source>
</evidence>
<dbReference type="Gene3D" id="3.40.50.10480">
    <property type="entry name" value="Probable brix-domain ribosomal biogenesis protein"/>
    <property type="match status" value="1"/>
</dbReference>
<organism evidence="7 8">
    <name type="scientific">Trypanosoma conorhini</name>
    <dbReference type="NCBI Taxonomy" id="83891"/>
    <lineage>
        <taxon>Eukaryota</taxon>
        <taxon>Discoba</taxon>
        <taxon>Euglenozoa</taxon>
        <taxon>Kinetoplastea</taxon>
        <taxon>Metakinetoplastina</taxon>
        <taxon>Trypanosomatida</taxon>
        <taxon>Trypanosomatidae</taxon>
        <taxon>Trypanosoma</taxon>
    </lineage>
</organism>
<sequence>MTRATKRQRVEGKETTMAEEVNSPPATGGEGEETMLGEMRLKRATTDKRMTNRQKCLVLGSRNITGKNRHLLNDIRGLMPHAREHSKIAPTQKLGDELVELCSLHQCNSSLLLEAHRHDISYMWIAQAPHGPSVKLQLTNVHTADELRMAGNCLKYSRPLIHFDREFETQPHLRVVKSLLQMTFNTPRYHPKSKPFIDHIVCFFYLDHHIWFRHYQIVDSEPQSLMEIGPRFTLEPAAILNGCCKGSVIWKSEMAKTPTEQRRDRKTRRLEKVQMNEGIKAKSEMHKAMNPAPEQNPLDLVFKEY</sequence>
<dbReference type="GeneID" id="40320247"/>
<evidence type="ECO:0000259" key="6">
    <source>
        <dbReference type="PROSITE" id="PS50833"/>
    </source>
</evidence>
<dbReference type="EMBL" id="MKKU01000458">
    <property type="protein sequence ID" value="RNF11568.1"/>
    <property type="molecule type" value="Genomic_DNA"/>
</dbReference>
<dbReference type="PROSITE" id="PS50833">
    <property type="entry name" value="BRIX"/>
    <property type="match status" value="1"/>
</dbReference>
<comment type="subcellular location">
    <subcellularLocation>
        <location evidence="1">Nucleus</location>
        <location evidence="1">Nucleolus</location>
    </subcellularLocation>
</comment>
<evidence type="ECO:0000256" key="1">
    <source>
        <dbReference type="ARBA" id="ARBA00004604"/>
    </source>
</evidence>
<dbReference type="GO" id="GO:0005730">
    <property type="term" value="C:nucleolus"/>
    <property type="evidence" value="ECO:0007669"/>
    <property type="project" value="UniProtKB-SubCell"/>
</dbReference>
<dbReference type="GO" id="GO:0019843">
    <property type="term" value="F:rRNA binding"/>
    <property type="evidence" value="ECO:0007669"/>
    <property type="project" value="InterPro"/>
</dbReference>
<evidence type="ECO:0000313" key="8">
    <source>
        <dbReference type="Proteomes" id="UP000284403"/>
    </source>
</evidence>
<dbReference type="AlphaFoldDB" id="A0A422P1H9"/>
<dbReference type="Pfam" id="PF04427">
    <property type="entry name" value="Brix"/>
    <property type="match status" value="1"/>
</dbReference>
<dbReference type="PANTHER" id="PTHR13634">
    <property type="entry name" value="RIBOSOME BIOGENESIS PROTEIN BRIX"/>
    <property type="match status" value="1"/>
</dbReference>
<feature type="region of interest" description="Disordered" evidence="5">
    <location>
        <begin position="1"/>
        <end position="36"/>
    </location>
</feature>
<dbReference type="PANTHER" id="PTHR13634:SF0">
    <property type="entry name" value="RIBOSOME BIOGENESIS PROTEIN BRX1 HOMOLOG"/>
    <property type="match status" value="1"/>
</dbReference>
<dbReference type="GO" id="GO:0000027">
    <property type="term" value="P:ribosomal large subunit assembly"/>
    <property type="evidence" value="ECO:0007669"/>
    <property type="project" value="TreeGrafter"/>
</dbReference>
<dbReference type="InterPro" id="IPR007109">
    <property type="entry name" value="Brix"/>
</dbReference>